<evidence type="ECO:0000313" key="3">
    <source>
        <dbReference type="EMBL" id="AOA58976.1"/>
    </source>
</evidence>
<organism evidence="3 4">
    <name type="scientific">Acinetobacter larvae</name>
    <dbReference type="NCBI Taxonomy" id="1789224"/>
    <lineage>
        <taxon>Bacteria</taxon>
        <taxon>Pseudomonadati</taxon>
        <taxon>Pseudomonadota</taxon>
        <taxon>Gammaproteobacteria</taxon>
        <taxon>Moraxellales</taxon>
        <taxon>Moraxellaceae</taxon>
        <taxon>Acinetobacter</taxon>
    </lineage>
</organism>
<dbReference type="OrthoDB" id="9795421at2"/>
<dbReference type="GO" id="GO:0004222">
    <property type="term" value="F:metalloendopeptidase activity"/>
    <property type="evidence" value="ECO:0007669"/>
    <property type="project" value="TreeGrafter"/>
</dbReference>
<dbReference type="STRING" id="1789224.BFG52_11860"/>
<dbReference type="InterPro" id="IPR018392">
    <property type="entry name" value="LysM"/>
</dbReference>
<dbReference type="Pfam" id="PF01476">
    <property type="entry name" value="LysM"/>
    <property type="match status" value="1"/>
</dbReference>
<dbReference type="KEGG" id="ala:BFG52_11860"/>
<accession>A0A1B2M1A1</accession>
<dbReference type="InterPro" id="IPR011055">
    <property type="entry name" value="Dup_hybrid_motif"/>
</dbReference>
<dbReference type="EMBL" id="CP016895">
    <property type="protein sequence ID" value="AOA58976.1"/>
    <property type="molecule type" value="Genomic_DNA"/>
</dbReference>
<evidence type="ECO:0000313" key="4">
    <source>
        <dbReference type="Proteomes" id="UP000093391"/>
    </source>
</evidence>
<dbReference type="InterPro" id="IPR036779">
    <property type="entry name" value="LysM_dom_sf"/>
</dbReference>
<dbReference type="RefSeq" id="WP_067556449.1">
    <property type="nucleotide sequence ID" value="NZ_CP016895.1"/>
</dbReference>
<comment type="similarity">
    <text evidence="1">Belongs to the E.coli NlpD/Haemophilus LppB family.</text>
</comment>
<name>A0A1B2M1A1_9GAMM</name>
<proteinExistence type="inferred from homology"/>
<dbReference type="CDD" id="cd00118">
    <property type="entry name" value="LysM"/>
    <property type="match status" value="1"/>
</dbReference>
<dbReference type="GO" id="GO:0009279">
    <property type="term" value="C:cell outer membrane"/>
    <property type="evidence" value="ECO:0007669"/>
    <property type="project" value="TreeGrafter"/>
</dbReference>
<dbReference type="SUPFAM" id="SSF51261">
    <property type="entry name" value="Duplicated hybrid motif"/>
    <property type="match status" value="1"/>
</dbReference>
<keyword evidence="4" id="KW-1185">Reference proteome</keyword>
<protein>
    <submittedName>
        <fullName evidence="3">Peptidoglycan-binding protein</fullName>
    </submittedName>
</protein>
<dbReference type="PANTHER" id="PTHR21666:SF263">
    <property type="entry name" value="MUREIN HYDROLASE ACTIVATOR NLPD"/>
    <property type="match status" value="1"/>
</dbReference>
<sequence>MQLAQTQYVFGLPKVWISRIITSAMVVTTLSIVGCASKPQVNNTTTRYAQAPQYYTVRSGDTLSGISARYGLNYLNVARENGINSPYTIYVGQSLRLSGANTAASNTQRSGATTTAINTTPPIQRQTINLPNTSTSNSANQAKTTTPAVVAPVNSNKLQWVRPTTGPVIENFNLANNVKGTRYGGQAGDPVYAAAPGQVVYASDGLKEYGNLVLIKHVDGYITAYAHNRTILVKSGENVSAGKKIAEVGSSGTNRTMLEFQVRLNGKPVDPSTILPTN</sequence>
<dbReference type="InterPro" id="IPR050570">
    <property type="entry name" value="Cell_wall_metabolism_enzyme"/>
</dbReference>
<dbReference type="Gene3D" id="3.10.350.10">
    <property type="entry name" value="LysM domain"/>
    <property type="match status" value="1"/>
</dbReference>
<dbReference type="GO" id="GO:0032153">
    <property type="term" value="C:cell division site"/>
    <property type="evidence" value="ECO:0007669"/>
    <property type="project" value="TreeGrafter"/>
</dbReference>
<dbReference type="Proteomes" id="UP000093391">
    <property type="component" value="Chromosome"/>
</dbReference>
<dbReference type="PANTHER" id="PTHR21666">
    <property type="entry name" value="PEPTIDASE-RELATED"/>
    <property type="match status" value="1"/>
</dbReference>
<evidence type="ECO:0000259" key="2">
    <source>
        <dbReference type="PROSITE" id="PS51782"/>
    </source>
</evidence>
<dbReference type="AlphaFoldDB" id="A0A1B2M1A1"/>
<dbReference type="Pfam" id="PF01551">
    <property type="entry name" value="Peptidase_M23"/>
    <property type="match status" value="1"/>
</dbReference>
<reference evidence="3 4" key="1">
    <citation type="submission" date="2016-08" db="EMBL/GenBank/DDBJ databases">
        <authorList>
            <person name="Seilhamer J.J."/>
        </authorList>
    </citation>
    <scope>NUCLEOTIDE SEQUENCE [LARGE SCALE GENOMIC DNA]</scope>
    <source>
        <strain evidence="3 4">BRTC-1</strain>
    </source>
</reference>
<dbReference type="SMART" id="SM00257">
    <property type="entry name" value="LysM"/>
    <property type="match status" value="1"/>
</dbReference>
<dbReference type="PROSITE" id="PS51782">
    <property type="entry name" value="LYSM"/>
    <property type="match status" value="1"/>
</dbReference>
<gene>
    <name evidence="3" type="ORF">BFG52_11860</name>
</gene>
<dbReference type="CDD" id="cd12797">
    <property type="entry name" value="M23_peptidase"/>
    <property type="match status" value="1"/>
</dbReference>
<dbReference type="Gene3D" id="2.70.70.10">
    <property type="entry name" value="Glucose Permease (Domain IIA)"/>
    <property type="match status" value="1"/>
</dbReference>
<feature type="domain" description="LysM" evidence="2">
    <location>
        <begin position="53"/>
        <end position="97"/>
    </location>
</feature>
<dbReference type="InterPro" id="IPR016047">
    <property type="entry name" value="M23ase_b-sheet_dom"/>
</dbReference>
<evidence type="ECO:0000256" key="1">
    <source>
        <dbReference type="ARBA" id="ARBA00038420"/>
    </source>
</evidence>